<proteinExistence type="predicted"/>
<keyword evidence="4" id="KW-1185">Reference proteome</keyword>
<evidence type="ECO:0000259" key="2">
    <source>
        <dbReference type="Pfam" id="PF01757"/>
    </source>
</evidence>
<organism evidence="3 4">
    <name type="scientific">Jutongia hominis</name>
    <dbReference type="NCBI Taxonomy" id="2763664"/>
    <lineage>
        <taxon>Bacteria</taxon>
        <taxon>Bacillati</taxon>
        <taxon>Bacillota</taxon>
        <taxon>Clostridia</taxon>
        <taxon>Lachnospirales</taxon>
        <taxon>Lachnospiraceae</taxon>
        <taxon>Jutongia</taxon>
    </lineage>
</organism>
<evidence type="ECO:0000313" key="4">
    <source>
        <dbReference type="Proteomes" id="UP000637513"/>
    </source>
</evidence>
<comment type="caution">
    <text evidence="3">The sequence shown here is derived from an EMBL/GenBank/DDBJ whole genome shotgun (WGS) entry which is preliminary data.</text>
</comment>
<dbReference type="InterPro" id="IPR002656">
    <property type="entry name" value="Acyl_transf_3_dom"/>
</dbReference>
<dbReference type="EMBL" id="JACRSW010000031">
    <property type="protein sequence ID" value="MBC8557758.1"/>
    <property type="molecule type" value="Genomic_DNA"/>
</dbReference>
<feature type="transmembrane region" description="Helical" evidence="1">
    <location>
        <begin position="218"/>
        <end position="236"/>
    </location>
</feature>
<gene>
    <name evidence="3" type="ORF">H8700_08560</name>
</gene>
<feature type="transmembrane region" description="Helical" evidence="1">
    <location>
        <begin position="302"/>
        <end position="323"/>
    </location>
</feature>
<dbReference type="GO" id="GO:0016746">
    <property type="term" value="F:acyltransferase activity"/>
    <property type="evidence" value="ECO:0007669"/>
    <property type="project" value="UniProtKB-KW"/>
</dbReference>
<dbReference type="Proteomes" id="UP000637513">
    <property type="component" value="Unassembled WGS sequence"/>
</dbReference>
<feature type="transmembrane region" description="Helical" evidence="1">
    <location>
        <begin position="267"/>
        <end position="290"/>
    </location>
</feature>
<feature type="transmembrane region" description="Helical" evidence="1">
    <location>
        <begin position="164"/>
        <end position="182"/>
    </location>
</feature>
<dbReference type="RefSeq" id="WP_249305107.1">
    <property type="nucleotide sequence ID" value="NZ_JACRSW010000031.1"/>
</dbReference>
<keyword evidence="3" id="KW-0012">Acyltransferase</keyword>
<keyword evidence="1" id="KW-0472">Membrane</keyword>
<feature type="transmembrane region" description="Helical" evidence="1">
    <location>
        <begin position="242"/>
        <end position="260"/>
    </location>
</feature>
<feature type="domain" description="Acyltransferase 3" evidence="2">
    <location>
        <begin position="7"/>
        <end position="311"/>
    </location>
</feature>
<feature type="transmembrane region" description="Helical" evidence="1">
    <location>
        <begin position="84"/>
        <end position="105"/>
    </location>
</feature>
<name>A0ABR7MVJ1_9FIRM</name>
<protein>
    <submittedName>
        <fullName evidence="3">Acyltransferase</fullName>
    </submittedName>
</protein>
<feature type="transmembrane region" description="Helical" evidence="1">
    <location>
        <begin position="139"/>
        <end position="157"/>
    </location>
</feature>
<feature type="transmembrane region" description="Helical" evidence="1">
    <location>
        <begin position="43"/>
        <end position="63"/>
    </location>
</feature>
<evidence type="ECO:0000256" key="1">
    <source>
        <dbReference type="SAM" id="Phobius"/>
    </source>
</evidence>
<keyword evidence="1" id="KW-1133">Transmembrane helix</keyword>
<evidence type="ECO:0000313" key="3">
    <source>
        <dbReference type="EMBL" id="MBC8557758.1"/>
    </source>
</evidence>
<sequence length="349" mass="39561">MTKKQTNVFKGVAIILMFVHHLFGDAGVLKDMNVHPFVPQNILLMIASAGKVCVAIFVFASAYGITKQQEKSGDSNLAGRIIKIWMPFFFIYIFAAIAAVVTGNWKATYGKAWQSNLYFAVIDALGLANLFGTPTLNGTWWYMSLALILPFIIYAAIKIYDKFGAIGTIVLGIFIPGCLGVTDTDSYRWWMLTVVLGVLLAKTKFFEKLSKKTMPKKTVLYCIMLALIPPVIYIRYGVGGYWLLDTVLTFCIAFLTLLLCRIPGLRAILRILGEHSYYMFLTHSFIFYYYCRAFTYRWKYPALILLVLVITDFVLSAVLDGLYRLLQCKKIENYLVKKTEKICKEGEKA</sequence>
<feature type="transmembrane region" description="Helical" evidence="1">
    <location>
        <begin position="188"/>
        <end position="206"/>
    </location>
</feature>
<dbReference type="Pfam" id="PF01757">
    <property type="entry name" value="Acyl_transf_3"/>
    <property type="match status" value="1"/>
</dbReference>
<keyword evidence="3" id="KW-0808">Transferase</keyword>
<reference evidence="3 4" key="1">
    <citation type="submission" date="2020-08" db="EMBL/GenBank/DDBJ databases">
        <title>Genome public.</title>
        <authorList>
            <person name="Liu C."/>
            <person name="Sun Q."/>
        </authorList>
    </citation>
    <scope>NUCLEOTIDE SEQUENCE [LARGE SCALE GENOMIC DNA]</scope>
    <source>
        <strain evidence="3 4">BX3</strain>
    </source>
</reference>
<accession>A0ABR7MVJ1</accession>
<keyword evidence="1" id="KW-0812">Transmembrane</keyword>
<feature type="transmembrane region" description="Helical" evidence="1">
    <location>
        <begin position="7"/>
        <end position="23"/>
    </location>
</feature>